<dbReference type="InParanoid" id="A0A6P8TXQ3"/>
<proteinExistence type="predicted"/>
<dbReference type="PANTHER" id="PTHR46113">
    <property type="entry name" value="SNAC DOMAIN-CONTAINING PROTEIN"/>
    <property type="match status" value="1"/>
</dbReference>
<evidence type="ECO:0000313" key="3">
    <source>
        <dbReference type="RefSeq" id="XP_034069103.1"/>
    </source>
</evidence>
<feature type="region of interest" description="Disordered" evidence="1">
    <location>
        <begin position="192"/>
        <end position="231"/>
    </location>
</feature>
<dbReference type="RefSeq" id="XP_034069103.1">
    <property type="nucleotide sequence ID" value="XM_034213212.1"/>
</dbReference>
<organism evidence="2 3">
    <name type="scientific">Gymnodraco acuticeps</name>
    <name type="common">Antarctic dragonfish</name>
    <dbReference type="NCBI Taxonomy" id="8218"/>
    <lineage>
        <taxon>Eukaryota</taxon>
        <taxon>Metazoa</taxon>
        <taxon>Chordata</taxon>
        <taxon>Craniata</taxon>
        <taxon>Vertebrata</taxon>
        <taxon>Euteleostomi</taxon>
        <taxon>Actinopterygii</taxon>
        <taxon>Neopterygii</taxon>
        <taxon>Teleostei</taxon>
        <taxon>Neoteleostei</taxon>
        <taxon>Acanthomorphata</taxon>
        <taxon>Eupercaria</taxon>
        <taxon>Perciformes</taxon>
        <taxon>Notothenioidei</taxon>
        <taxon>Bathydraconidae</taxon>
        <taxon>Gymnodraco</taxon>
    </lineage>
</organism>
<dbReference type="KEGG" id="gacu:117544294"/>
<feature type="compositionally biased region" description="Acidic residues" evidence="1">
    <location>
        <begin position="204"/>
        <end position="213"/>
    </location>
</feature>
<dbReference type="Proteomes" id="UP000515161">
    <property type="component" value="Unplaced"/>
</dbReference>
<evidence type="ECO:0000313" key="2">
    <source>
        <dbReference type="Proteomes" id="UP000515161"/>
    </source>
</evidence>
<name>A0A6P8TXQ3_GYMAC</name>
<reference evidence="3" key="1">
    <citation type="submission" date="2025-08" db="UniProtKB">
        <authorList>
            <consortium name="RefSeq"/>
        </authorList>
    </citation>
    <scope>IDENTIFICATION</scope>
</reference>
<gene>
    <name evidence="3" type="primary">LOC117544294</name>
</gene>
<keyword evidence="2" id="KW-1185">Reference proteome</keyword>
<dbReference type="AlphaFoldDB" id="A0A6P8TXQ3"/>
<accession>A0A6P8TXQ3</accession>
<dbReference type="OrthoDB" id="8656145at2759"/>
<dbReference type="GeneID" id="117544294"/>
<evidence type="ECO:0000256" key="1">
    <source>
        <dbReference type="SAM" id="MobiDB-lite"/>
    </source>
</evidence>
<sequence length="715" mass="79603">MLPSPTGPCQTSSRSLVFGLGPSITSEDGIITGDKLPTGRQILRCMLAKKPGANGALSQFEATKGVLEQVRLFYKKANIPMVSDKRACHKMVDLVNANNKLRKISQAKRSSETTAKQLEKMECRLDATFPLWPPNVEKLIDNPEDLAFLASMKTDRVATFGVLDKKLQLKVKRREERQAAAAARQSRCEKELEEMTAMSSLVSESDEEPEEDTNTVCLTSEGEPSHKRKKTGTNVFIPHDILSRPSVVSLATRLKMSPTQQAAFTRGLFAESGGDCTHLSASYATADRARRQVLETISEERHKQWTPPPLCTLHWDIKLTPMLTNVRQLEERLTVVVGDAERLKLLGVPAYKKQTNEACGVIIARLTCKLLQDWCCADQVGNMAFDTTASNTGHLTAACIAIQLSLGRPLLWSGCRHHIGEVLLNQVFTDLKMETSTLARGGEEQTAVTFQRPGALHKARWMAKLLYTLKLALMKQHIALLPQGTITTRQQVPKIRAFAIFITHIYAKWWLTCDKSVDAAWNDLTLYHHLQAYKAVDEGIAASAIKALERHRWYLTGEMLPLALFSSKVPNEDKRALASAILEHKPADLPMHIPEQRFGTGFGKPKFPTLLPTTSLADLANRIAGLGCSQLHIDPELMSLDVKEWATNAAFKKSEVNVCAMNVVNDCAERGVKLTSDFVAVARKEQHLQNVLQAVEHDRSQQQNLRRCKLIARLR</sequence>
<protein>
    <submittedName>
        <fullName evidence="3">Uncharacterized protein LOC117544294</fullName>
    </submittedName>
</protein>
<dbReference type="PANTHER" id="PTHR46113:SF1">
    <property type="entry name" value="PEPTIDASE M17 LEUCYL AMINOPEPTIDASE N-TERMINAL DOMAIN-CONTAINING PROTEIN"/>
    <property type="match status" value="1"/>
</dbReference>